<feature type="compositionally biased region" description="Basic residues" evidence="1">
    <location>
        <begin position="184"/>
        <end position="201"/>
    </location>
</feature>
<evidence type="ECO:0000313" key="2">
    <source>
        <dbReference type="EMBL" id="CAG6461269.1"/>
    </source>
</evidence>
<sequence>MNWTPGRIVGTVKPAGAAVDPISAGMVVPCPVPAPVVPAVVQTITVPKPVPAGTVAPAAAPMPNGSALLMGSVQSLAGGAGGDKIVGTVNIAGSSKPGLSSEELKQKAIDEINRDVQRGRVRAAQVGALGWRECPLKKTNKRFLSRTVSSVLQHNKRETLRNFYSSTRKLIEMDQRDGEMDRERRHHHRREHQHHRHRRRSRSEEEERERRKSEGEKVEKIVKIDLEDELEDGEVRDDDE</sequence>
<dbReference type="InterPro" id="IPR038948">
    <property type="entry name" value="POLR1D-like"/>
</dbReference>
<feature type="region of interest" description="Disordered" evidence="1">
    <location>
        <begin position="174"/>
        <end position="240"/>
    </location>
</feature>
<protein>
    <submittedName>
        <fullName evidence="2">(northern house mosquito) hypothetical protein</fullName>
    </submittedName>
</protein>
<feature type="compositionally biased region" description="Basic and acidic residues" evidence="1">
    <location>
        <begin position="174"/>
        <end position="183"/>
    </location>
</feature>
<proteinExistence type="predicted"/>
<organism evidence="2">
    <name type="scientific">Culex pipiens</name>
    <name type="common">House mosquito</name>
    <dbReference type="NCBI Taxonomy" id="7175"/>
    <lineage>
        <taxon>Eukaryota</taxon>
        <taxon>Metazoa</taxon>
        <taxon>Ecdysozoa</taxon>
        <taxon>Arthropoda</taxon>
        <taxon>Hexapoda</taxon>
        <taxon>Insecta</taxon>
        <taxon>Pterygota</taxon>
        <taxon>Neoptera</taxon>
        <taxon>Endopterygota</taxon>
        <taxon>Diptera</taxon>
        <taxon>Nematocera</taxon>
        <taxon>Culicoidea</taxon>
        <taxon>Culicidae</taxon>
        <taxon>Culicinae</taxon>
        <taxon>Culicini</taxon>
        <taxon>Culex</taxon>
        <taxon>Culex</taxon>
    </lineage>
</organism>
<feature type="compositionally biased region" description="Basic and acidic residues" evidence="1">
    <location>
        <begin position="202"/>
        <end position="225"/>
    </location>
</feature>
<reference evidence="2" key="1">
    <citation type="submission" date="2021-05" db="EMBL/GenBank/DDBJ databases">
        <authorList>
            <person name="Alioto T."/>
            <person name="Alioto T."/>
            <person name="Gomez Garrido J."/>
        </authorList>
    </citation>
    <scope>NUCLEOTIDE SEQUENCE</scope>
</reference>
<accession>A0A8D8ASC9</accession>
<evidence type="ECO:0000256" key="1">
    <source>
        <dbReference type="SAM" id="MobiDB-lite"/>
    </source>
</evidence>
<dbReference type="PANTHER" id="PTHR34769">
    <property type="entry name" value="RCG42593, ISOFORM CRA_A"/>
    <property type="match status" value="1"/>
</dbReference>
<feature type="compositionally biased region" description="Acidic residues" evidence="1">
    <location>
        <begin position="226"/>
        <end position="240"/>
    </location>
</feature>
<dbReference type="EMBL" id="HBUE01042405">
    <property type="protein sequence ID" value="CAG6461269.1"/>
    <property type="molecule type" value="Transcribed_RNA"/>
</dbReference>
<dbReference type="PANTHER" id="PTHR34769:SF1">
    <property type="entry name" value="RNA POLYMERASE I AND III SUBUNIT D"/>
    <property type="match status" value="1"/>
</dbReference>
<dbReference type="AlphaFoldDB" id="A0A8D8ASC9"/>
<name>A0A8D8ASC9_CULPI</name>